<keyword evidence="2" id="KW-1185">Reference proteome</keyword>
<dbReference type="AlphaFoldDB" id="A0AAQ4ELJ9"/>
<name>A0AAQ4ELJ9_AMBAM</name>
<accession>A0AAQ4ELJ9</accession>
<proteinExistence type="predicted"/>
<reference evidence="1 2" key="1">
    <citation type="journal article" date="2023" name="Arcadia Sci">
        <title>De novo assembly of a long-read Amblyomma americanum tick genome.</title>
        <authorList>
            <person name="Chou S."/>
            <person name="Poskanzer K.E."/>
            <person name="Rollins M."/>
            <person name="Thuy-Boun P.S."/>
        </authorList>
    </citation>
    <scope>NUCLEOTIDE SEQUENCE [LARGE SCALE GENOMIC DNA]</scope>
    <source>
        <strain evidence="1">F_SG_1</strain>
        <tissue evidence="1">Salivary glands</tissue>
    </source>
</reference>
<comment type="caution">
    <text evidence="1">The sequence shown here is derived from an EMBL/GenBank/DDBJ whole genome shotgun (WGS) entry which is preliminary data.</text>
</comment>
<dbReference type="EMBL" id="JARKHS020013866">
    <property type="protein sequence ID" value="KAK8775649.1"/>
    <property type="molecule type" value="Genomic_DNA"/>
</dbReference>
<sequence>MKALHVPIQETKRRHQRRGVVYQRYQWKAKGFTSDFTTLNLHNPPPTARGPHLALATLAFCRSGSGCRRLRCRLGSLGASSLFSQLD</sequence>
<dbReference type="Proteomes" id="UP001321473">
    <property type="component" value="Unassembled WGS sequence"/>
</dbReference>
<gene>
    <name evidence="1" type="ORF">V5799_031001</name>
</gene>
<organism evidence="1 2">
    <name type="scientific">Amblyomma americanum</name>
    <name type="common">Lone star tick</name>
    <dbReference type="NCBI Taxonomy" id="6943"/>
    <lineage>
        <taxon>Eukaryota</taxon>
        <taxon>Metazoa</taxon>
        <taxon>Ecdysozoa</taxon>
        <taxon>Arthropoda</taxon>
        <taxon>Chelicerata</taxon>
        <taxon>Arachnida</taxon>
        <taxon>Acari</taxon>
        <taxon>Parasitiformes</taxon>
        <taxon>Ixodida</taxon>
        <taxon>Ixodoidea</taxon>
        <taxon>Ixodidae</taxon>
        <taxon>Amblyomminae</taxon>
        <taxon>Amblyomma</taxon>
    </lineage>
</organism>
<protein>
    <submittedName>
        <fullName evidence="1">Uncharacterized protein</fullName>
    </submittedName>
</protein>
<evidence type="ECO:0000313" key="2">
    <source>
        <dbReference type="Proteomes" id="UP001321473"/>
    </source>
</evidence>
<evidence type="ECO:0000313" key="1">
    <source>
        <dbReference type="EMBL" id="KAK8775649.1"/>
    </source>
</evidence>